<dbReference type="EMBL" id="CP043028">
    <property type="protein sequence ID" value="QFJ55862.1"/>
    <property type="molecule type" value="Genomic_DNA"/>
</dbReference>
<keyword evidence="4" id="KW-1133">Transmembrane helix</keyword>
<evidence type="ECO:0000256" key="1">
    <source>
        <dbReference type="ARBA" id="ARBA00006739"/>
    </source>
</evidence>
<dbReference type="InterPro" id="IPR050834">
    <property type="entry name" value="Glycosyltransf_2"/>
</dbReference>
<name>A0A5P6VU58_PSEXY</name>
<accession>A0A5P6VU58</accession>
<organism evidence="6 7">
    <name type="scientific">Pseudobutyrivibrio xylanivorans</name>
    <dbReference type="NCBI Taxonomy" id="185007"/>
    <lineage>
        <taxon>Bacteria</taxon>
        <taxon>Bacillati</taxon>
        <taxon>Bacillota</taxon>
        <taxon>Clostridia</taxon>
        <taxon>Lachnospirales</taxon>
        <taxon>Lachnospiraceae</taxon>
        <taxon>Pseudobutyrivibrio</taxon>
    </lineage>
</organism>
<dbReference type="AlphaFoldDB" id="A0A5P6VU58"/>
<evidence type="ECO:0000313" key="7">
    <source>
        <dbReference type="Proteomes" id="UP000327030"/>
    </source>
</evidence>
<feature type="transmembrane region" description="Helical" evidence="4">
    <location>
        <begin position="244"/>
        <end position="265"/>
    </location>
</feature>
<dbReference type="Pfam" id="PF00535">
    <property type="entry name" value="Glycos_transf_2"/>
    <property type="match status" value="1"/>
</dbReference>
<dbReference type="KEGG" id="pxv:FXF36_13690"/>
<comment type="similarity">
    <text evidence="1">Belongs to the glycosyltransferase 2 family.</text>
</comment>
<dbReference type="InterPro" id="IPR001173">
    <property type="entry name" value="Glyco_trans_2-like"/>
</dbReference>
<dbReference type="Gene3D" id="3.90.550.10">
    <property type="entry name" value="Spore Coat Polysaccharide Biosynthesis Protein SpsA, Chain A"/>
    <property type="match status" value="1"/>
</dbReference>
<dbReference type="PANTHER" id="PTHR43685:SF5">
    <property type="entry name" value="GLYCOSYLTRANSFERASE EPSE-RELATED"/>
    <property type="match status" value="1"/>
</dbReference>
<sequence length="272" mass="31517">MAALSVLMSLYIKEKTEYARECFESLLRQTVPADEWVIVEDGPLTDEMYHLLDEYQEQYPRLIKRVRLEINGGLGLALKAGVPVCSNELIARMDTDDIAREDRFEKQLAVFENNPTLDICGSYVDEFEDSHNIIVARRTVPIKHEDIIEYQKKRDAFNHVTVMFKKSAVLAAGNYQSCPLMEDTYLWARMIMSGAKCANVNESLVYVRIGKGMYERRGGWSYFKKYKSGQKMVNDLGYTSRQDFFLTVTIQFIVAMMPGWLRGFVFKRILHR</sequence>
<dbReference type="GO" id="GO:0016757">
    <property type="term" value="F:glycosyltransferase activity"/>
    <property type="evidence" value="ECO:0007669"/>
    <property type="project" value="UniProtKB-KW"/>
</dbReference>
<dbReference type="RefSeq" id="WP_151625022.1">
    <property type="nucleotide sequence ID" value="NZ_CP043028.1"/>
</dbReference>
<dbReference type="PANTHER" id="PTHR43685">
    <property type="entry name" value="GLYCOSYLTRANSFERASE"/>
    <property type="match status" value="1"/>
</dbReference>
<feature type="domain" description="Glycosyltransferase 2-like" evidence="5">
    <location>
        <begin position="5"/>
        <end position="166"/>
    </location>
</feature>
<reference evidence="7" key="1">
    <citation type="submission" date="2019-08" db="EMBL/GenBank/DDBJ databases">
        <title>Complete Genome Sequence of the Polysaccharide-Degrading Rumen Bacterium Pseudobutyrivibrio xylanivorans MA3014.</title>
        <authorList>
            <person name="Palevich N."/>
            <person name="Maclean P.H."/>
            <person name="Kelly W.J."/>
            <person name="Leahy S.C."/>
            <person name="Rakonjac J."/>
            <person name="Attwood G.T."/>
        </authorList>
    </citation>
    <scope>NUCLEOTIDE SEQUENCE [LARGE SCALE GENOMIC DNA]</scope>
    <source>
        <strain evidence="7">MA3014</strain>
    </source>
</reference>
<dbReference type="OrthoDB" id="9815829at2"/>
<proteinExistence type="inferred from homology"/>
<keyword evidence="4" id="KW-0812">Transmembrane</keyword>
<dbReference type="InterPro" id="IPR029044">
    <property type="entry name" value="Nucleotide-diphossugar_trans"/>
</dbReference>
<gene>
    <name evidence="6" type="ORF">FXF36_13690</name>
</gene>
<protein>
    <submittedName>
        <fullName evidence="6">Glycosyl transferase family 2</fullName>
    </submittedName>
</protein>
<evidence type="ECO:0000256" key="2">
    <source>
        <dbReference type="ARBA" id="ARBA00022676"/>
    </source>
</evidence>
<dbReference type="Proteomes" id="UP000327030">
    <property type="component" value="Chromosome 1"/>
</dbReference>
<dbReference type="SUPFAM" id="SSF53448">
    <property type="entry name" value="Nucleotide-diphospho-sugar transferases"/>
    <property type="match status" value="1"/>
</dbReference>
<evidence type="ECO:0000259" key="5">
    <source>
        <dbReference type="Pfam" id="PF00535"/>
    </source>
</evidence>
<keyword evidence="3 6" id="KW-0808">Transferase</keyword>
<evidence type="ECO:0000256" key="3">
    <source>
        <dbReference type="ARBA" id="ARBA00022679"/>
    </source>
</evidence>
<evidence type="ECO:0000256" key="4">
    <source>
        <dbReference type="SAM" id="Phobius"/>
    </source>
</evidence>
<keyword evidence="4" id="KW-0472">Membrane</keyword>
<evidence type="ECO:0000313" key="6">
    <source>
        <dbReference type="EMBL" id="QFJ55862.1"/>
    </source>
</evidence>
<keyword evidence="2" id="KW-0328">Glycosyltransferase</keyword>